<dbReference type="STRING" id="890420.SAMN05216226_102268"/>
<dbReference type="SMART" id="SM00065">
    <property type="entry name" value="GAF"/>
    <property type="match status" value="1"/>
</dbReference>
<organism evidence="4 5">
    <name type="scientific">Halovenus aranensis</name>
    <dbReference type="NCBI Taxonomy" id="890420"/>
    <lineage>
        <taxon>Archaea</taxon>
        <taxon>Methanobacteriati</taxon>
        <taxon>Methanobacteriota</taxon>
        <taxon>Stenosarchaea group</taxon>
        <taxon>Halobacteria</taxon>
        <taxon>Halobacteriales</taxon>
        <taxon>Haloarculaceae</taxon>
        <taxon>Halovenus</taxon>
    </lineage>
</organism>
<accession>A0A1G8T1N8</accession>
<dbReference type="InterPro" id="IPR011006">
    <property type="entry name" value="CheY-like_superfamily"/>
</dbReference>
<protein>
    <submittedName>
        <fullName evidence="4">Response regulator receiver domain-containing protein</fullName>
    </submittedName>
</protein>
<proteinExistence type="predicted"/>
<dbReference type="PANTHER" id="PTHR43102">
    <property type="entry name" value="SLR1143 PROTEIN"/>
    <property type="match status" value="1"/>
</dbReference>
<dbReference type="PANTHER" id="PTHR43102:SF2">
    <property type="entry name" value="GAF DOMAIN-CONTAINING PROTEIN"/>
    <property type="match status" value="1"/>
</dbReference>
<evidence type="ECO:0000313" key="4">
    <source>
        <dbReference type="EMBL" id="SDJ35337.1"/>
    </source>
</evidence>
<dbReference type="SUPFAM" id="SSF55781">
    <property type="entry name" value="GAF domain-like"/>
    <property type="match status" value="1"/>
</dbReference>
<evidence type="ECO:0000313" key="5">
    <source>
        <dbReference type="Proteomes" id="UP000198856"/>
    </source>
</evidence>
<evidence type="ECO:0000259" key="3">
    <source>
        <dbReference type="SMART" id="SM00065"/>
    </source>
</evidence>
<reference evidence="4 5" key="1">
    <citation type="submission" date="2016-10" db="EMBL/GenBank/DDBJ databases">
        <authorList>
            <person name="de Groot N.N."/>
        </authorList>
    </citation>
    <scope>NUCLEOTIDE SEQUENCE [LARGE SCALE GENOMIC DNA]</scope>
    <source>
        <strain evidence="4 5">IBRC-M10015</strain>
    </source>
</reference>
<dbReference type="GO" id="GO:0016301">
    <property type="term" value="F:kinase activity"/>
    <property type="evidence" value="ECO:0007669"/>
    <property type="project" value="UniProtKB-KW"/>
</dbReference>
<dbReference type="SUPFAM" id="SSF52172">
    <property type="entry name" value="CheY-like"/>
    <property type="match status" value="1"/>
</dbReference>
<dbReference type="InterPro" id="IPR029016">
    <property type="entry name" value="GAF-like_dom_sf"/>
</dbReference>
<keyword evidence="1" id="KW-0808">Transferase</keyword>
<evidence type="ECO:0000256" key="2">
    <source>
        <dbReference type="ARBA" id="ARBA00022777"/>
    </source>
</evidence>
<name>A0A1G8T1N8_9EURY</name>
<dbReference type="AlphaFoldDB" id="A0A1G8T1N8"/>
<feature type="domain" description="GAF" evidence="3">
    <location>
        <begin position="150"/>
        <end position="291"/>
    </location>
</feature>
<evidence type="ECO:0000256" key="1">
    <source>
        <dbReference type="ARBA" id="ARBA00022679"/>
    </source>
</evidence>
<dbReference type="EMBL" id="FNFC01000002">
    <property type="protein sequence ID" value="SDJ35337.1"/>
    <property type="molecule type" value="Genomic_DNA"/>
</dbReference>
<dbReference type="Gene3D" id="3.40.50.2300">
    <property type="match status" value="1"/>
</dbReference>
<gene>
    <name evidence="4" type="ORF">SAMN05216226_102268</name>
</gene>
<dbReference type="Proteomes" id="UP000198856">
    <property type="component" value="Unassembled WGS sequence"/>
</dbReference>
<keyword evidence="2" id="KW-0418">Kinase</keyword>
<dbReference type="Gene3D" id="3.30.450.40">
    <property type="match status" value="1"/>
</dbReference>
<dbReference type="InterPro" id="IPR003018">
    <property type="entry name" value="GAF"/>
</dbReference>
<dbReference type="OrthoDB" id="330337at2157"/>
<dbReference type="RefSeq" id="WP_092699343.1">
    <property type="nucleotide sequence ID" value="NZ_FNFC01000002.1"/>
</dbReference>
<dbReference type="Pfam" id="PF01590">
    <property type="entry name" value="GAF"/>
    <property type="match status" value="1"/>
</dbReference>
<sequence length="295" mass="32407">MTRNVLCVDTAERVTDVVSTLEDDDQLAPISVTSVESAIETIVQEPIVCVVTAYDLSDGTGLDIIDALKSESPQTPSILFTDVSPGEIDTTGFDEVIVEYLNRDLPDADDRLGFVVNDVIEHSAQVGFLAPEDEDDRLETLAEYDVEELPVEESFDRLTDLIADHLDVAVSFIGLIEKDEENFLACTGADWDSLTREDTICTHSMLQEDVMVVEDIDADSRFSENQQLKNLGIVSYAGANMTAPNGQVIGQVCALDHEPREFSAHERDTLQQYAETAMEILELRQAVDSGGEVAQ</sequence>
<keyword evidence="5" id="KW-1185">Reference proteome</keyword>